<dbReference type="eggNOG" id="COG4585">
    <property type="taxonomic scope" value="Bacteria"/>
</dbReference>
<dbReference type="STRING" id="204669.Acid345_1453"/>
<dbReference type="GO" id="GO:0000155">
    <property type="term" value="F:phosphorelay sensor kinase activity"/>
    <property type="evidence" value="ECO:0007669"/>
    <property type="project" value="InterPro"/>
</dbReference>
<dbReference type="SMART" id="SM00086">
    <property type="entry name" value="PAC"/>
    <property type="match status" value="1"/>
</dbReference>
<protein>
    <recommendedName>
        <fullName evidence="6">Oxygen sensor histidine kinase NreB</fullName>
        <ecNumber evidence="5">2.7.13.3</ecNumber>
    </recommendedName>
    <alternativeName>
        <fullName evidence="20">Nitrogen regulation protein B</fullName>
    </alternativeName>
</protein>
<sequence length="673" mass="73273">MIPRKIANHLNGPAMPLTETSEKVLPSVTSSLHIAAETVGDKISPARVWSVLLFLGGYSLAAYGGQHVFGQFAFPSPFWLPDAVLLSAFLLTPKRDWLAFALAVFPIRLAFGPSVGTPTWLLLYSSSIDVLRALFAATILTRIFPRGLKLDTLREFTIFLSIAAGLAPAISAVLGALGRSMLGDPWLITGMRWYLGDALAQAIFTPAIIAWFYAIRQKSYPAWRELLLLCATTTIVLLYAFRLSAGPYSALMAYAPAPFIIWAAIRVRLIGTSTIVSLVACLCMLSAVLGEGLFAGGTAAQNLLSMQLFLLAVSIPLLALSIIIGERQRTEAALDNSEEKFHNVFHEAGIGMVVVSLDGRFLATNEAFNEYLGYTEAELVKMTIHDITHPDDWVMFSEKLSHLIGNGGGLQRVEKRCMHKSGRVVNTESSASLVRGINGEPLYFVGEVLDVTDRKRAEAALAQMNQKLIAAQEKECARIARELHDDINQRIALLVIQMQCMADGSTETPSELQEHIRQLSLQATEISHDVQALSHRLHSSKLEYLGILTAISGHCRETAALNKVDVKFEHTDPLPKISSDAALCLFRVLQEALRNAVKHSQSKTFAVRLAGNENEMTLNISDCGIGFDPDYAVIGSGLGLVSMQERLRLVGGAFAIDSHPARGTTVLARVPAA</sequence>
<dbReference type="InterPro" id="IPR000014">
    <property type="entry name" value="PAS"/>
</dbReference>
<evidence type="ECO:0000256" key="12">
    <source>
        <dbReference type="ARBA" id="ARBA00022723"/>
    </source>
</evidence>
<dbReference type="Pfam" id="PF07730">
    <property type="entry name" value="HisKA_3"/>
    <property type="match status" value="1"/>
</dbReference>
<dbReference type="EC" id="2.7.13.3" evidence="5"/>
<feature type="transmembrane region" description="Helical" evidence="21">
    <location>
        <begin position="97"/>
        <end position="115"/>
    </location>
</feature>
<evidence type="ECO:0000256" key="6">
    <source>
        <dbReference type="ARBA" id="ARBA00017322"/>
    </source>
</evidence>
<evidence type="ECO:0000256" key="21">
    <source>
        <dbReference type="SAM" id="Phobius"/>
    </source>
</evidence>
<keyword evidence="9" id="KW-0963">Cytoplasm</keyword>
<evidence type="ECO:0000256" key="17">
    <source>
        <dbReference type="ARBA" id="ARBA00023014"/>
    </source>
</evidence>
<organism evidence="25 26">
    <name type="scientific">Koribacter versatilis (strain Ellin345)</name>
    <dbReference type="NCBI Taxonomy" id="204669"/>
    <lineage>
        <taxon>Bacteria</taxon>
        <taxon>Pseudomonadati</taxon>
        <taxon>Acidobacteriota</taxon>
        <taxon>Terriglobia</taxon>
        <taxon>Terriglobales</taxon>
        <taxon>Candidatus Korobacteraceae</taxon>
        <taxon>Candidatus Korobacter</taxon>
    </lineage>
</organism>
<feature type="domain" description="Histidine kinase" evidence="22">
    <location>
        <begin position="478"/>
        <end position="673"/>
    </location>
</feature>
<dbReference type="GO" id="GO:0046872">
    <property type="term" value="F:metal ion binding"/>
    <property type="evidence" value="ECO:0007669"/>
    <property type="project" value="UniProtKB-KW"/>
</dbReference>
<dbReference type="PROSITE" id="PS50112">
    <property type="entry name" value="PAS"/>
    <property type="match status" value="1"/>
</dbReference>
<feature type="transmembrane region" description="Helical" evidence="21">
    <location>
        <begin position="48"/>
        <end position="66"/>
    </location>
</feature>
<accession>Q1IRP5</accession>
<dbReference type="KEGG" id="aba:Acid345_1453"/>
<feature type="domain" description="PAS" evidence="23">
    <location>
        <begin position="337"/>
        <end position="407"/>
    </location>
</feature>
<dbReference type="InterPro" id="IPR011712">
    <property type="entry name" value="Sig_transdc_His_kin_sub3_dim/P"/>
</dbReference>
<dbReference type="EnsemblBacteria" id="ABF40455">
    <property type="protein sequence ID" value="ABF40455"/>
    <property type="gene ID" value="Acid345_1453"/>
</dbReference>
<dbReference type="InterPro" id="IPR001610">
    <property type="entry name" value="PAC"/>
</dbReference>
<dbReference type="CDD" id="cd00130">
    <property type="entry name" value="PAS"/>
    <property type="match status" value="1"/>
</dbReference>
<dbReference type="SMART" id="SM00091">
    <property type="entry name" value="PAS"/>
    <property type="match status" value="1"/>
</dbReference>
<dbReference type="Gene3D" id="3.30.450.20">
    <property type="entry name" value="PAS domain"/>
    <property type="match status" value="1"/>
</dbReference>
<evidence type="ECO:0000259" key="24">
    <source>
        <dbReference type="PROSITE" id="PS50113"/>
    </source>
</evidence>
<evidence type="ECO:0000256" key="9">
    <source>
        <dbReference type="ARBA" id="ARBA00022490"/>
    </source>
</evidence>
<evidence type="ECO:0000256" key="19">
    <source>
        <dbReference type="ARBA" id="ARBA00024827"/>
    </source>
</evidence>
<dbReference type="InterPro" id="IPR007895">
    <property type="entry name" value="MASE1"/>
</dbReference>
<feature type="transmembrane region" description="Helical" evidence="21">
    <location>
        <begin position="156"/>
        <end position="178"/>
    </location>
</feature>
<comment type="function">
    <text evidence="19">Member of the two-component regulatory system NreB/NreC involved in the control of dissimilatory nitrate/nitrite reduction in response to oxygen. NreB functions as a direct oxygen sensor histidine kinase which is autophosphorylated, in the absence of oxygen, probably at the conserved histidine residue, and transfers its phosphate group probably to a conserved aspartate residue of NreC. NreB/NreC activates the expression of the nitrate (narGHJI) and nitrite (nir) reductase operons, as well as the putative nitrate transporter gene narT.</text>
</comment>
<comment type="catalytic activity">
    <reaction evidence="1">
        <text>ATP + protein L-histidine = ADP + protein N-phospho-L-histidine.</text>
        <dbReference type="EC" id="2.7.13.3"/>
    </reaction>
</comment>
<keyword evidence="26" id="KW-1185">Reference proteome</keyword>
<keyword evidence="10 25" id="KW-0808">Transferase</keyword>
<evidence type="ECO:0000256" key="15">
    <source>
        <dbReference type="ARBA" id="ARBA00023004"/>
    </source>
</evidence>
<evidence type="ECO:0000313" key="26">
    <source>
        <dbReference type="Proteomes" id="UP000002432"/>
    </source>
</evidence>
<dbReference type="eggNOG" id="COG3447">
    <property type="taxonomic scope" value="Bacteria"/>
</dbReference>
<dbReference type="GO" id="GO:0005737">
    <property type="term" value="C:cytoplasm"/>
    <property type="evidence" value="ECO:0007669"/>
    <property type="project" value="UniProtKB-SubCell"/>
</dbReference>
<dbReference type="InterPro" id="IPR000700">
    <property type="entry name" value="PAS-assoc_C"/>
</dbReference>
<comment type="cofactor">
    <cofactor evidence="2">
        <name>[4Fe-4S] cluster</name>
        <dbReference type="ChEBI" id="CHEBI:49883"/>
    </cofactor>
</comment>
<dbReference type="HOGENOM" id="CLU_408139_0_0_0"/>
<dbReference type="SUPFAM" id="SSF55874">
    <property type="entry name" value="ATPase domain of HSP90 chaperone/DNA topoisomerase II/histidine kinase"/>
    <property type="match status" value="1"/>
</dbReference>
<dbReference type="NCBIfam" id="TIGR00229">
    <property type="entry name" value="sensory_box"/>
    <property type="match status" value="1"/>
</dbReference>
<evidence type="ECO:0000313" key="25">
    <source>
        <dbReference type="EMBL" id="ABF40455.1"/>
    </source>
</evidence>
<evidence type="ECO:0000256" key="18">
    <source>
        <dbReference type="ARBA" id="ARBA00023136"/>
    </source>
</evidence>
<dbReference type="InterPro" id="IPR035965">
    <property type="entry name" value="PAS-like_dom_sf"/>
</dbReference>
<dbReference type="Pfam" id="PF05231">
    <property type="entry name" value="MASE1"/>
    <property type="match status" value="1"/>
</dbReference>
<dbReference type="Pfam" id="PF08447">
    <property type="entry name" value="PAS_3"/>
    <property type="match status" value="1"/>
</dbReference>
<dbReference type="SMART" id="SM00387">
    <property type="entry name" value="HATPase_c"/>
    <property type="match status" value="1"/>
</dbReference>
<evidence type="ECO:0000256" key="13">
    <source>
        <dbReference type="ARBA" id="ARBA00022777"/>
    </source>
</evidence>
<dbReference type="EMBL" id="CP000360">
    <property type="protein sequence ID" value="ABF40455.1"/>
    <property type="molecule type" value="Genomic_DNA"/>
</dbReference>
<dbReference type="InterPro" id="IPR004358">
    <property type="entry name" value="Sig_transdc_His_kin-like_C"/>
</dbReference>
<reference evidence="25 26" key="1">
    <citation type="journal article" date="2009" name="Appl. Environ. Microbiol.">
        <title>Three genomes from the phylum Acidobacteria provide insight into the lifestyles of these microorganisms in soils.</title>
        <authorList>
            <person name="Ward N.L."/>
            <person name="Challacombe J.F."/>
            <person name="Janssen P.H."/>
            <person name="Henrissat B."/>
            <person name="Coutinho P.M."/>
            <person name="Wu M."/>
            <person name="Xie G."/>
            <person name="Haft D.H."/>
            <person name="Sait M."/>
            <person name="Badger J."/>
            <person name="Barabote R.D."/>
            <person name="Bradley B."/>
            <person name="Brettin T.S."/>
            <person name="Brinkac L.M."/>
            <person name="Bruce D."/>
            <person name="Creasy T."/>
            <person name="Daugherty S.C."/>
            <person name="Davidsen T.M."/>
            <person name="DeBoy R.T."/>
            <person name="Detter J.C."/>
            <person name="Dodson R.J."/>
            <person name="Durkin A.S."/>
            <person name="Ganapathy A."/>
            <person name="Gwinn-Giglio M."/>
            <person name="Han C.S."/>
            <person name="Khouri H."/>
            <person name="Kiss H."/>
            <person name="Kothari S.P."/>
            <person name="Madupu R."/>
            <person name="Nelson K.E."/>
            <person name="Nelson W.C."/>
            <person name="Paulsen I."/>
            <person name="Penn K."/>
            <person name="Ren Q."/>
            <person name="Rosovitz M.J."/>
            <person name="Selengut J.D."/>
            <person name="Shrivastava S."/>
            <person name="Sullivan S.A."/>
            <person name="Tapia R."/>
            <person name="Thompson L.S."/>
            <person name="Watkins K.L."/>
            <person name="Yang Q."/>
            <person name="Yu C."/>
            <person name="Zafar N."/>
            <person name="Zhou L."/>
            <person name="Kuske C.R."/>
        </authorList>
    </citation>
    <scope>NUCLEOTIDE SEQUENCE [LARGE SCALE GENOMIC DNA]</scope>
    <source>
        <strain evidence="25 26">Ellin345</strain>
    </source>
</reference>
<dbReference type="PROSITE" id="PS50113">
    <property type="entry name" value="PAC"/>
    <property type="match status" value="1"/>
</dbReference>
<dbReference type="InterPro" id="IPR050482">
    <property type="entry name" value="Sensor_HK_TwoCompSys"/>
</dbReference>
<keyword evidence="7" id="KW-1003">Cell membrane</keyword>
<dbReference type="PRINTS" id="PR00344">
    <property type="entry name" value="BCTRLSENSOR"/>
</dbReference>
<keyword evidence="18 21" id="KW-0472">Membrane</keyword>
<proteinExistence type="predicted"/>
<evidence type="ECO:0000256" key="16">
    <source>
        <dbReference type="ARBA" id="ARBA00023012"/>
    </source>
</evidence>
<evidence type="ECO:0000256" key="11">
    <source>
        <dbReference type="ARBA" id="ARBA00022692"/>
    </source>
</evidence>
<keyword evidence="12" id="KW-0479">Metal-binding</keyword>
<comment type="subcellular location">
    <subcellularLocation>
        <location evidence="4">Cell membrane</location>
        <topology evidence="4">Multi-pass membrane protein</topology>
    </subcellularLocation>
    <subcellularLocation>
        <location evidence="3">Cytoplasm</location>
    </subcellularLocation>
</comment>
<dbReference type="Gene3D" id="1.20.5.1930">
    <property type="match status" value="1"/>
</dbReference>
<dbReference type="InterPro" id="IPR013655">
    <property type="entry name" value="PAS_fold_3"/>
</dbReference>
<dbReference type="Pfam" id="PF02518">
    <property type="entry name" value="HATPase_c"/>
    <property type="match status" value="1"/>
</dbReference>
<feature type="transmembrane region" description="Helical" evidence="21">
    <location>
        <begin position="226"/>
        <end position="245"/>
    </location>
</feature>
<evidence type="ECO:0000259" key="22">
    <source>
        <dbReference type="PROSITE" id="PS50109"/>
    </source>
</evidence>
<dbReference type="InterPro" id="IPR003594">
    <property type="entry name" value="HATPase_dom"/>
</dbReference>
<dbReference type="CDD" id="cd16917">
    <property type="entry name" value="HATPase_UhpB-NarQ-NarX-like"/>
    <property type="match status" value="1"/>
</dbReference>
<evidence type="ECO:0000256" key="4">
    <source>
        <dbReference type="ARBA" id="ARBA00004651"/>
    </source>
</evidence>
<dbReference type="OrthoDB" id="9760839at2"/>
<evidence type="ECO:0000256" key="1">
    <source>
        <dbReference type="ARBA" id="ARBA00000085"/>
    </source>
</evidence>
<dbReference type="GO" id="GO:0046983">
    <property type="term" value="F:protein dimerization activity"/>
    <property type="evidence" value="ECO:0007669"/>
    <property type="project" value="InterPro"/>
</dbReference>
<gene>
    <name evidence="25" type="ordered locus">Acid345_1453</name>
</gene>
<feature type="transmembrane region" description="Helical" evidence="21">
    <location>
        <begin position="276"/>
        <end position="297"/>
    </location>
</feature>
<dbReference type="PANTHER" id="PTHR24421">
    <property type="entry name" value="NITRATE/NITRITE SENSOR PROTEIN NARX-RELATED"/>
    <property type="match status" value="1"/>
</dbReference>
<evidence type="ECO:0000256" key="2">
    <source>
        <dbReference type="ARBA" id="ARBA00001966"/>
    </source>
</evidence>
<keyword evidence="15" id="KW-0408">Iron</keyword>
<evidence type="ECO:0000256" key="3">
    <source>
        <dbReference type="ARBA" id="ARBA00004496"/>
    </source>
</evidence>
<dbReference type="Proteomes" id="UP000002432">
    <property type="component" value="Chromosome"/>
</dbReference>
<dbReference type="AlphaFoldDB" id="Q1IRP5"/>
<keyword evidence="13 25" id="KW-0418">Kinase</keyword>
<dbReference type="GO" id="GO:0051539">
    <property type="term" value="F:4 iron, 4 sulfur cluster binding"/>
    <property type="evidence" value="ECO:0007669"/>
    <property type="project" value="UniProtKB-KW"/>
</dbReference>
<name>Q1IRP5_KORVE</name>
<keyword evidence="16" id="KW-0902">Two-component regulatory system</keyword>
<keyword evidence="17" id="KW-0411">Iron-sulfur</keyword>
<feature type="transmembrane region" description="Helical" evidence="21">
    <location>
        <begin position="303"/>
        <end position="324"/>
    </location>
</feature>
<keyword evidence="11 21" id="KW-0812">Transmembrane</keyword>
<evidence type="ECO:0000256" key="14">
    <source>
        <dbReference type="ARBA" id="ARBA00022989"/>
    </source>
</evidence>
<dbReference type="PROSITE" id="PS50109">
    <property type="entry name" value="HIS_KIN"/>
    <property type="match status" value="1"/>
</dbReference>
<dbReference type="InterPro" id="IPR036890">
    <property type="entry name" value="HATPase_C_sf"/>
</dbReference>
<feature type="transmembrane region" description="Helical" evidence="21">
    <location>
        <begin position="198"/>
        <end position="214"/>
    </location>
</feature>
<evidence type="ECO:0000256" key="20">
    <source>
        <dbReference type="ARBA" id="ARBA00030800"/>
    </source>
</evidence>
<feature type="domain" description="PAC" evidence="24">
    <location>
        <begin position="411"/>
        <end position="463"/>
    </location>
</feature>
<evidence type="ECO:0000256" key="5">
    <source>
        <dbReference type="ARBA" id="ARBA00012438"/>
    </source>
</evidence>
<feature type="transmembrane region" description="Helical" evidence="21">
    <location>
        <begin position="251"/>
        <end position="269"/>
    </location>
</feature>
<evidence type="ECO:0000259" key="23">
    <source>
        <dbReference type="PROSITE" id="PS50112"/>
    </source>
</evidence>
<keyword evidence="8" id="KW-0004">4Fe-4S</keyword>
<keyword evidence="14 21" id="KW-1133">Transmembrane helix</keyword>
<dbReference type="SUPFAM" id="SSF55785">
    <property type="entry name" value="PYP-like sensor domain (PAS domain)"/>
    <property type="match status" value="1"/>
</dbReference>
<evidence type="ECO:0000256" key="8">
    <source>
        <dbReference type="ARBA" id="ARBA00022485"/>
    </source>
</evidence>
<evidence type="ECO:0000256" key="7">
    <source>
        <dbReference type="ARBA" id="ARBA00022475"/>
    </source>
</evidence>
<evidence type="ECO:0000256" key="10">
    <source>
        <dbReference type="ARBA" id="ARBA00022679"/>
    </source>
</evidence>
<dbReference type="InterPro" id="IPR005467">
    <property type="entry name" value="His_kinase_dom"/>
</dbReference>
<dbReference type="Gene3D" id="3.30.565.10">
    <property type="entry name" value="Histidine kinase-like ATPase, C-terminal domain"/>
    <property type="match status" value="1"/>
</dbReference>
<dbReference type="GO" id="GO:0005886">
    <property type="term" value="C:plasma membrane"/>
    <property type="evidence" value="ECO:0007669"/>
    <property type="project" value="UniProtKB-SubCell"/>
</dbReference>